<dbReference type="AlphaFoldDB" id="A0A4Y9S631"/>
<sequence>MTDLALQAGATGRYKLKSYVYFGETEDGVWFEAGDKSFVLKDRKLYPLVERFVDLIDSGTPVEEIAARAPAKLQGFFPKLFESLLRHDMVLAVDDEYPHPAALTEHTGTAELFKVLEDRLHGTALSAAVRRWQDAHVVAVGSGYALKAAATALAAAGCQALRVQWQGGAGRATFAEVEAAVQAAAAPGAVLCFQVGVPDASLLGDADLIVYASDVADVSLARACDDVLRQNGRPGAIAGGFRGHACVLPPVEAGRVGLDELLEWLPSSDPAAASHSPASLAILGCVAAQTALFQFFGFDADKRRGVVPVVTPELHVVPHALVPTGARPLLPFEHAPQYQMPEARSLETFELLKLALAPWFDGLLGALLVGADDGIQQMPLLQYPVQVRRPGQELETVVGWGLDLGQAGIRGLCDAVALLAAAHTPVGARAVVAADEDTWRRRALADAVVRSAAFLASHASGWVELDALTEPSAGVLRRLLRYHSREQAKVRLHWSDVGAVFGAEAWLGGQLVSTAVGDTVAGVVTEALGRACSNFQLSAAFGDGYWTRRLDPLPAATAQGEPDDHWRAALALEGVAPSAAATWHRIEVLGLPPNVHCGYATLND</sequence>
<evidence type="ECO:0000313" key="1">
    <source>
        <dbReference type="EMBL" id="TFW16940.1"/>
    </source>
</evidence>
<evidence type="ECO:0000313" key="2">
    <source>
        <dbReference type="Proteomes" id="UP000298438"/>
    </source>
</evidence>
<gene>
    <name evidence="1" type="ORF">E4L96_15410</name>
</gene>
<reference evidence="1 2" key="1">
    <citation type="submission" date="2019-03" db="EMBL/GenBank/DDBJ databases">
        <title>Draft Genome Sequence of Massilia arenosa sp. nov., a Novel Massilia Species Isolated from a Sandy-loam Maize Soil.</title>
        <authorList>
            <person name="Raths R."/>
            <person name="Peta V."/>
            <person name="Bucking H."/>
        </authorList>
    </citation>
    <scope>NUCLEOTIDE SEQUENCE [LARGE SCALE GENOMIC DNA]</scope>
    <source>
        <strain evidence="1 2">MC02</strain>
    </source>
</reference>
<protein>
    <recommendedName>
        <fullName evidence="3">Thiazole-containing bacteriocin maturation protein</fullName>
    </recommendedName>
</protein>
<dbReference type="Proteomes" id="UP000298438">
    <property type="component" value="Unassembled WGS sequence"/>
</dbReference>
<dbReference type="OrthoDB" id="3806873at2"/>
<proteinExistence type="predicted"/>
<evidence type="ECO:0008006" key="3">
    <source>
        <dbReference type="Google" id="ProtNLM"/>
    </source>
</evidence>
<organism evidence="1 2">
    <name type="scientific">Zemynaea arenosa</name>
    <dbReference type="NCBI Taxonomy" id="2561931"/>
    <lineage>
        <taxon>Bacteria</taxon>
        <taxon>Pseudomonadati</taxon>
        <taxon>Pseudomonadota</taxon>
        <taxon>Betaproteobacteria</taxon>
        <taxon>Burkholderiales</taxon>
        <taxon>Oxalobacteraceae</taxon>
        <taxon>Telluria group</taxon>
        <taxon>Zemynaea</taxon>
    </lineage>
</organism>
<name>A0A4Y9S631_9BURK</name>
<comment type="caution">
    <text evidence="1">The sequence shown here is derived from an EMBL/GenBank/DDBJ whole genome shotgun (WGS) entry which is preliminary data.</text>
</comment>
<dbReference type="EMBL" id="SPVF01000197">
    <property type="protein sequence ID" value="TFW16940.1"/>
    <property type="molecule type" value="Genomic_DNA"/>
</dbReference>
<dbReference type="RefSeq" id="WP_135208111.1">
    <property type="nucleotide sequence ID" value="NZ_SPVF01000197.1"/>
</dbReference>
<keyword evidence="2" id="KW-1185">Reference proteome</keyword>
<accession>A0A4Y9S631</accession>